<comment type="caution">
    <text evidence="4">The sequence shown here is derived from an EMBL/GenBank/DDBJ whole genome shotgun (WGS) entry which is preliminary data.</text>
</comment>
<feature type="domain" description="CAAX prenyl protease 2/Lysostaphin resistance protein A-like" evidence="3">
    <location>
        <begin position="195"/>
        <end position="283"/>
    </location>
</feature>
<keyword evidence="2" id="KW-0472">Membrane</keyword>
<evidence type="ECO:0000256" key="2">
    <source>
        <dbReference type="SAM" id="Phobius"/>
    </source>
</evidence>
<dbReference type="Proteomes" id="UP001634393">
    <property type="component" value="Unassembled WGS sequence"/>
</dbReference>
<feature type="transmembrane region" description="Helical" evidence="2">
    <location>
        <begin position="249"/>
        <end position="272"/>
    </location>
</feature>
<accession>A0ABD3S493</accession>
<reference evidence="4 5" key="1">
    <citation type="submission" date="2024-12" db="EMBL/GenBank/DDBJ databases">
        <title>The unique morphological basis and parallel evolutionary history of personate flowers in Penstemon.</title>
        <authorList>
            <person name="Depatie T.H."/>
            <person name="Wessinger C.A."/>
        </authorList>
    </citation>
    <scope>NUCLEOTIDE SEQUENCE [LARGE SCALE GENOMIC DNA]</scope>
    <source>
        <strain evidence="4">WTNN_2</strain>
        <tissue evidence="4">Leaf</tissue>
    </source>
</reference>
<protein>
    <recommendedName>
        <fullName evidence="3">CAAX prenyl protease 2/Lysostaphin resistance protein A-like domain-containing protein</fullName>
    </recommendedName>
</protein>
<organism evidence="4 5">
    <name type="scientific">Penstemon smallii</name>
    <dbReference type="NCBI Taxonomy" id="265156"/>
    <lineage>
        <taxon>Eukaryota</taxon>
        <taxon>Viridiplantae</taxon>
        <taxon>Streptophyta</taxon>
        <taxon>Embryophyta</taxon>
        <taxon>Tracheophyta</taxon>
        <taxon>Spermatophyta</taxon>
        <taxon>Magnoliopsida</taxon>
        <taxon>eudicotyledons</taxon>
        <taxon>Gunneridae</taxon>
        <taxon>Pentapetalae</taxon>
        <taxon>asterids</taxon>
        <taxon>lamiids</taxon>
        <taxon>Lamiales</taxon>
        <taxon>Plantaginaceae</taxon>
        <taxon>Cheloneae</taxon>
        <taxon>Penstemon</taxon>
    </lineage>
</organism>
<name>A0ABD3S493_9LAMI</name>
<dbReference type="GO" id="GO:0080120">
    <property type="term" value="P:CAAX-box protein maturation"/>
    <property type="evidence" value="ECO:0007669"/>
    <property type="project" value="UniProtKB-ARBA"/>
</dbReference>
<keyword evidence="2" id="KW-0812">Transmembrane</keyword>
<evidence type="ECO:0000256" key="1">
    <source>
        <dbReference type="SAM" id="MobiDB-lite"/>
    </source>
</evidence>
<keyword evidence="5" id="KW-1185">Reference proteome</keyword>
<evidence type="ECO:0000313" key="4">
    <source>
        <dbReference type="EMBL" id="KAL3819320.1"/>
    </source>
</evidence>
<sequence length="300" mass="33103">MDLLNTNFMFRMKSCNLLQHAAYLFGRDKGICGSGSSQRFFTQLCFRYGGNIKAFASQNQTKKSRRRGKTLKQKDENLPPREELPDENDNLEVETSSDIVPSRNAVLQACTVTSGLICALGVLIQQVSHIASREGWPIIDCSTSVTFNFEIWHLGLIAGSVILVSSCRFVLLKTWPDFSESSEAANRQVLTSLEPLDYIVVAFLPGISEEILFRGALMPIFGINNWTSILAVAALFGVLHLGSGRRYSFAIWATFVGIVYGYATTLSSSLTVPMASHALNNLIGGIIWRYTSNSSKQIPS</sequence>
<keyword evidence="2" id="KW-1133">Transmembrane helix</keyword>
<proteinExistence type="predicted"/>
<dbReference type="PANTHER" id="PTHR43592">
    <property type="entry name" value="CAAX AMINO TERMINAL PROTEASE"/>
    <property type="match status" value="1"/>
</dbReference>
<dbReference type="GO" id="GO:0004175">
    <property type="term" value="F:endopeptidase activity"/>
    <property type="evidence" value="ECO:0007669"/>
    <property type="project" value="UniProtKB-ARBA"/>
</dbReference>
<gene>
    <name evidence="4" type="ORF">ACJIZ3_005225</name>
</gene>
<feature type="region of interest" description="Disordered" evidence="1">
    <location>
        <begin position="57"/>
        <end position="94"/>
    </location>
</feature>
<dbReference type="PANTHER" id="PTHR43592:SF7">
    <property type="entry name" value="CAAX AMINO TERMINAL PROTEASE FAMILY PROTEIN"/>
    <property type="match status" value="1"/>
</dbReference>
<dbReference type="EMBL" id="JBJXBP010000007">
    <property type="protein sequence ID" value="KAL3819320.1"/>
    <property type="molecule type" value="Genomic_DNA"/>
</dbReference>
<feature type="compositionally biased region" description="Basic residues" evidence="1">
    <location>
        <begin position="62"/>
        <end position="71"/>
    </location>
</feature>
<dbReference type="Pfam" id="PF02517">
    <property type="entry name" value="Rce1-like"/>
    <property type="match status" value="1"/>
</dbReference>
<feature type="compositionally biased region" description="Basic and acidic residues" evidence="1">
    <location>
        <begin position="72"/>
        <end position="83"/>
    </location>
</feature>
<evidence type="ECO:0000259" key="3">
    <source>
        <dbReference type="Pfam" id="PF02517"/>
    </source>
</evidence>
<dbReference type="InterPro" id="IPR003675">
    <property type="entry name" value="Rce1/LyrA-like_dom"/>
</dbReference>
<dbReference type="AlphaFoldDB" id="A0ABD3S493"/>
<feature type="transmembrane region" description="Helical" evidence="2">
    <location>
        <begin position="223"/>
        <end position="243"/>
    </location>
</feature>
<evidence type="ECO:0000313" key="5">
    <source>
        <dbReference type="Proteomes" id="UP001634393"/>
    </source>
</evidence>